<dbReference type="EMBL" id="KN833113">
    <property type="protein sequence ID" value="KIM72681.1"/>
    <property type="molecule type" value="Genomic_DNA"/>
</dbReference>
<organism evidence="2 3">
    <name type="scientific">Piloderma croceum (strain F 1598)</name>
    <dbReference type="NCBI Taxonomy" id="765440"/>
    <lineage>
        <taxon>Eukaryota</taxon>
        <taxon>Fungi</taxon>
        <taxon>Dikarya</taxon>
        <taxon>Basidiomycota</taxon>
        <taxon>Agaricomycotina</taxon>
        <taxon>Agaricomycetes</taxon>
        <taxon>Agaricomycetidae</taxon>
        <taxon>Atheliales</taxon>
        <taxon>Atheliaceae</taxon>
        <taxon>Piloderma</taxon>
    </lineage>
</organism>
<dbReference type="OrthoDB" id="2690769at2759"/>
<feature type="region of interest" description="Disordered" evidence="1">
    <location>
        <begin position="162"/>
        <end position="281"/>
    </location>
</feature>
<feature type="compositionally biased region" description="Polar residues" evidence="1">
    <location>
        <begin position="191"/>
        <end position="210"/>
    </location>
</feature>
<dbReference type="STRING" id="765440.A0A0C3EY84"/>
<reference evidence="2 3" key="1">
    <citation type="submission" date="2014-04" db="EMBL/GenBank/DDBJ databases">
        <authorList>
            <consortium name="DOE Joint Genome Institute"/>
            <person name="Kuo A."/>
            <person name="Tarkka M."/>
            <person name="Buscot F."/>
            <person name="Kohler A."/>
            <person name="Nagy L.G."/>
            <person name="Floudas D."/>
            <person name="Copeland A."/>
            <person name="Barry K.W."/>
            <person name="Cichocki N."/>
            <person name="Veneault-Fourrey C."/>
            <person name="LaButti K."/>
            <person name="Lindquist E.A."/>
            <person name="Lipzen A."/>
            <person name="Lundell T."/>
            <person name="Morin E."/>
            <person name="Murat C."/>
            <person name="Sun H."/>
            <person name="Tunlid A."/>
            <person name="Henrissat B."/>
            <person name="Grigoriev I.V."/>
            <person name="Hibbett D.S."/>
            <person name="Martin F."/>
            <person name="Nordberg H.P."/>
            <person name="Cantor M.N."/>
            <person name="Hua S.X."/>
        </authorList>
    </citation>
    <scope>NUCLEOTIDE SEQUENCE [LARGE SCALE GENOMIC DNA]</scope>
    <source>
        <strain evidence="2 3">F 1598</strain>
    </source>
</reference>
<dbReference type="PANTHER" id="PTHR46929:SF3">
    <property type="entry name" value="MYB_SANT-LIKE DOMAIN-CONTAINING PROTEIN"/>
    <property type="match status" value="1"/>
</dbReference>
<dbReference type="PANTHER" id="PTHR46929">
    <property type="entry name" value="EXPRESSED PROTEIN"/>
    <property type="match status" value="1"/>
</dbReference>
<dbReference type="HOGENOM" id="CLU_056419_0_0_1"/>
<accession>A0A0C3EY84</accession>
<name>A0A0C3EY84_PILCF</name>
<dbReference type="InParanoid" id="A0A0C3EY84"/>
<feature type="compositionally biased region" description="Low complexity" evidence="1">
    <location>
        <begin position="222"/>
        <end position="237"/>
    </location>
</feature>
<feature type="compositionally biased region" description="Polar residues" evidence="1">
    <location>
        <begin position="171"/>
        <end position="181"/>
    </location>
</feature>
<feature type="compositionally biased region" description="Low complexity" evidence="1">
    <location>
        <begin position="246"/>
        <end position="281"/>
    </location>
</feature>
<evidence type="ECO:0000313" key="3">
    <source>
        <dbReference type="Proteomes" id="UP000054166"/>
    </source>
</evidence>
<gene>
    <name evidence="2" type="ORF">PILCRDRAFT_15911</name>
</gene>
<proteinExistence type="predicted"/>
<protein>
    <recommendedName>
        <fullName evidence="4">Myb/SANT-like domain-containing protein</fullName>
    </recommendedName>
</protein>
<dbReference type="AlphaFoldDB" id="A0A0C3EY84"/>
<sequence>MATSGQQEKANWNDPETAAFIEYLWEHRSEGGNGGTFKDVTMRAAAEHIADKHDLGPIKLLKDNTSGMHWDNTRGANIEGEAATSAFDNYINASKGNKLMAPFRTKGWTYFEKFQDLIPNASARGSHTFSAMHMAPPNALDRSIDMDGLEILGVSEANPPLVSGSGAAADTSGNNDKNINDSLMDIDIDNKSSTAVSASSGKRKLSTSASLGAFPFPEPAMKKNSITSSSVGSSSKSFPQTPSGPPSSEALSSSKAPSSSKAGRPSRRVPSSSKNTSSKLSPILLVHEMQGTINSLAGAVRDAGATDPVAKLRQEAIQQVSQLNDDLSASDKLLLVKLFARDYAAVQTYVALVKFDDLRKDWLSETIEEQ</sequence>
<evidence type="ECO:0000256" key="1">
    <source>
        <dbReference type="SAM" id="MobiDB-lite"/>
    </source>
</evidence>
<evidence type="ECO:0008006" key="4">
    <source>
        <dbReference type="Google" id="ProtNLM"/>
    </source>
</evidence>
<keyword evidence="3" id="KW-1185">Reference proteome</keyword>
<reference evidence="3" key="2">
    <citation type="submission" date="2015-01" db="EMBL/GenBank/DDBJ databases">
        <title>Evolutionary Origins and Diversification of the Mycorrhizal Mutualists.</title>
        <authorList>
            <consortium name="DOE Joint Genome Institute"/>
            <consortium name="Mycorrhizal Genomics Consortium"/>
            <person name="Kohler A."/>
            <person name="Kuo A."/>
            <person name="Nagy L.G."/>
            <person name="Floudas D."/>
            <person name="Copeland A."/>
            <person name="Barry K.W."/>
            <person name="Cichocki N."/>
            <person name="Veneault-Fourrey C."/>
            <person name="LaButti K."/>
            <person name="Lindquist E.A."/>
            <person name="Lipzen A."/>
            <person name="Lundell T."/>
            <person name="Morin E."/>
            <person name="Murat C."/>
            <person name="Riley R."/>
            <person name="Ohm R."/>
            <person name="Sun H."/>
            <person name="Tunlid A."/>
            <person name="Henrissat B."/>
            <person name="Grigoriev I.V."/>
            <person name="Hibbett D.S."/>
            <person name="Martin F."/>
        </authorList>
    </citation>
    <scope>NUCLEOTIDE SEQUENCE [LARGE SCALE GENOMIC DNA]</scope>
    <source>
        <strain evidence="3">F 1598</strain>
    </source>
</reference>
<dbReference type="Proteomes" id="UP000054166">
    <property type="component" value="Unassembled WGS sequence"/>
</dbReference>
<evidence type="ECO:0000313" key="2">
    <source>
        <dbReference type="EMBL" id="KIM72681.1"/>
    </source>
</evidence>